<dbReference type="STRING" id="8496.A0A151NB26"/>
<dbReference type="InterPro" id="IPR000483">
    <property type="entry name" value="Cys-rich_flank_reg_C"/>
</dbReference>
<evidence type="ECO:0000256" key="4">
    <source>
        <dbReference type="ARBA" id="ARBA00022553"/>
    </source>
</evidence>
<dbReference type="FunFam" id="2.60.40.10:FF:001188">
    <property type="entry name" value="Immunoglobulin superfamily member 10"/>
    <property type="match status" value="1"/>
</dbReference>
<gene>
    <name evidence="18" type="ORF">Y1Q_0024577</name>
</gene>
<dbReference type="InterPro" id="IPR050467">
    <property type="entry name" value="LRFN"/>
</dbReference>
<dbReference type="PANTHER" id="PTHR45842:SF2">
    <property type="entry name" value="IMMUNOGLOBULIN SUPERFAMILY MEMBER 10"/>
    <property type="match status" value="1"/>
</dbReference>
<proteinExistence type="predicted"/>
<dbReference type="SUPFAM" id="SSF52058">
    <property type="entry name" value="L domain-like"/>
    <property type="match status" value="1"/>
</dbReference>
<dbReference type="InterPro" id="IPR003599">
    <property type="entry name" value="Ig_sub"/>
</dbReference>
<feature type="domain" description="Ig-like" evidence="17">
    <location>
        <begin position="997"/>
        <end position="1087"/>
    </location>
</feature>
<dbReference type="FunFam" id="2.60.40.10:FF:000537">
    <property type="entry name" value="immunoglobulin superfamily member 10"/>
    <property type="match status" value="1"/>
</dbReference>
<dbReference type="FunFam" id="3.80.10.10:FF:000103">
    <property type="entry name" value="Immunoglobulin superfamily member 10"/>
    <property type="match status" value="1"/>
</dbReference>
<dbReference type="FunFam" id="2.60.40.10:FF:000925">
    <property type="entry name" value="immunoglobulin superfamily member 10"/>
    <property type="match status" value="1"/>
</dbReference>
<dbReference type="InterPro" id="IPR013098">
    <property type="entry name" value="Ig_I-set"/>
</dbReference>
<dbReference type="InterPro" id="IPR036179">
    <property type="entry name" value="Ig-like_dom_sf"/>
</dbReference>
<keyword evidence="8" id="KW-0677">Repeat</keyword>
<evidence type="ECO:0000313" key="19">
    <source>
        <dbReference type="Proteomes" id="UP000050525"/>
    </source>
</evidence>
<dbReference type="PANTHER" id="PTHR45842">
    <property type="entry name" value="SYNAPTIC ADHESION-LIKE MOLECULE SALM"/>
    <property type="match status" value="1"/>
</dbReference>
<evidence type="ECO:0000256" key="13">
    <source>
        <dbReference type="ARBA" id="ARBA00023319"/>
    </source>
</evidence>
<dbReference type="SMART" id="SM00082">
    <property type="entry name" value="LRRCT"/>
    <property type="match status" value="1"/>
</dbReference>
<dbReference type="PROSITE" id="PS50835">
    <property type="entry name" value="IG_LIKE"/>
    <property type="match status" value="12"/>
</dbReference>
<keyword evidence="7" id="KW-0732">Signal</keyword>
<dbReference type="SUPFAM" id="SSF48726">
    <property type="entry name" value="Immunoglobulin"/>
    <property type="match status" value="12"/>
</dbReference>
<dbReference type="FunFam" id="2.60.40.10:FF:000621">
    <property type="entry name" value="Immunoglobulin superfamily member 10"/>
    <property type="match status" value="1"/>
</dbReference>
<comment type="caution">
    <text evidence="18">The sequence shown here is derived from an EMBL/GenBank/DDBJ whole genome shotgun (WGS) entry which is preliminary data.</text>
</comment>
<comment type="subcellular location">
    <subcellularLocation>
        <location evidence="1">Membrane</location>
        <topology evidence="1">Single-pass membrane protein</topology>
    </subcellularLocation>
    <subcellularLocation>
        <location evidence="2">Secreted</location>
    </subcellularLocation>
</comment>
<evidence type="ECO:0000256" key="5">
    <source>
        <dbReference type="ARBA" id="ARBA00022614"/>
    </source>
</evidence>
<dbReference type="InterPro" id="IPR003591">
    <property type="entry name" value="Leu-rich_rpt_typical-subtyp"/>
</dbReference>
<keyword evidence="10" id="KW-0472">Membrane</keyword>
<dbReference type="Pfam" id="PF07679">
    <property type="entry name" value="I-set"/>
    <property type="match status" value="7"/>
</dbReference>
<feature type="domain" description="Ig-like" evidence="17">
    <location>
        <begin position="901"/>
        <end position="992"/>
    </location>
</feature>
<dbReference type="FunFam" id="2.60.40.10:FF:001224">
    <property type="entry name" value="Immunoglobulin superfamily member 10"/>
    <property type="match status" value="1"/>
</dbReference>
<evidence type="ECO:0000313" key="18">
    <source>
        <dbReference type="EMBL" id="KYO33976.1"/>
    </source>
</evidence>
<dbReference type="eggNOG" id="KOG0619">
    <property type="taxonomic scope" value="Eukaryota"/>
</dbReference>
<keyword evidence="13" id="KW-0393">Immunoglobulin domain</keyword>
<feature type="region of interest" description="Disordered" evidence="16">
    <location>
        <begin position="760"/>
        <end position="783"/>
    </location>
</feature>
<keyword evidence="12" id="KW-0325">Glycoprotein</keyword>
<dbReference type="SMART" id="SM00369">
    <property type="entry name" value="LRR_TYP"/>
    <property type="match status" value="5"/>
</dbReference>
<feature type="domain" description="Ig-like" evidence="17">
    <location>
        <begin position="1684"/>
        <end position="1777"/>
    </location>
</feature>
<keyword evidence="19" id="KW-1185">Reference proteome</keyword>
<evidence type="ECO:0000256" key="7">
    <source>
        <dbReference type="ARBA" id="ARBA00022729"/>
    </source>
</evidence>
<organism evidence="18 19">
    <name type="scientific">Alligator mississippiensis</name>
    <name type="common">American alligator</name>
    <dbReference type="NCBI Taxonomy" id="8496"/>
    <lineage>
        <taxon>Eukaryota</taxon>
        <taxon>Metazoa</taxon>
        <taxon>Chordata</taxon>
        <taxon>Craniata</taxon>
        <taxon>Vertebrata</taxon>
        <taxon>Euteleostomi</taxon>
        <taxon>Archelosauria</taxon>
        <taxon>Archosauria</taxon>
        <taxon>Crocodylia</taxon>
        <taxon>Alligatoridae</taxon>
        <taxon>Alligatorinae</taxon>
        <taxon>Alligator</taxon>
    </lineage>
</organism>
<keyword evidence="5" id="KW-0433">Leucine-rich repeat</keyword>
<dbReference type="InterPro" id="IPR032675">
    <property type="entry name" value="LRR_dom_sf"/>
</dbReference>
<dbReference type="SMART" id="SM00013">
    <property type="entry name" value="LRRNT"/>
    <property type="match status" value="1"/>
</dbReference>
<keyword evidence="11" id="KW-1015">Disulfide bond</keyword>
<dbReference type="InterPro" id="IPR007110">
    <property type="entry name" value="Ig-like_dom"/>
</dbReference>
<dbReference type="Pfam" id="PF13927">
    <property type="entry name" value="Ig_3"/>
    <property type="match status" value="5"/>
</dbReference>
<feature type="domain" description="Ig-like" evidence="17">
    <location>
        <begin position="1297"/>
        <end position="1388"/>
    </location>
</feature>
<evidence type="ECO:0000256" key="2">
    <source>
        <dbReference type="ARBA" id="ARBA00004613"/>
    </source>
</evidence>
<evidence type="ECO:0000256" key="8">
    <source>
        <dbReference type="ARBA" id="ARBA00022737"/>
    </source>
</evidence>
<sequence length="1779" mass="198387">MPPGSGREPPARLLLRWPRAASPRRGGSPRRRLHFFMLAVRDVVLGSSHRMKVTDRGKPWLLIFLFSLCLAVLPTSSACPRLCACYVPTEVHCTFRYLTAIPSRIPQNVERINLGYNSLVKLTETDFSGLKKLELLMLHSNEIHTVPDKTFIDLHSLQVLKMSYNQVRILQKDTFHGLKSLVRLHMDHNRIEFINPKVFYGLTSLRLVHLEGNLLRQIHPDTFVTLSYLQIFKISSIKHIYLSDNFLTSLPQDMFSYLLELESIYLHGNPWSCDCDLQWFADWVQKQQGVVKCKKDRASSSTQQCPVCANPRNSKGKNLVEIPPAELTCTKPAIDPSLKFKNITLPDEGDFTSVSPKNFIAPIGSMILNMTDQTGNQANLVCNVQRPTKMFPISFDNGGDNAILKISFSTFLTCGIDYEHIQQLWRIVALYSNSPLQLERKLLLTKVPYISYKYKQIYSENEEVFTNVETELRTEPAWLMQGEVALQLDRTATTLSTLHIRYLTDAQIILPSPDEKEDRHNWAIISRDNRTRLEHTVLIGGTVELDCQAFGQPIPVIEWILADGSKVRAPYIGEDGRIVIAKTGKFTLRTADTFDTGLYHCIGTNYNDADVLTFRITVVDPYTELNNINGAQLSAFIGDTLYLPCQSSGVPDASIIWILPDHVVLHQSAKNKHVFHNGTLKIQRVTDKDSGHFRCVAANKYGVDFLIFNILIRRNENKSQKQNAAPEEEGSGHKVLDAVTTDKNLLAPVRTLVTNQSSTQYAPPWERDKGNSVKSWSDKRADQEATTANPVALDFFYMNRVEKPRIIGGKLAAFTVPANSDAFIPCEATGNPPPTIHWTKVSSGTDVSKSKRDNRFEVFANGTLSIQNVNIQDRGQYLCVAANQHGSDRLLVTLSVVAYPPRILEGRSKVITVHSGKPVAMKCRAEGRPVPTISWILANKTYVSESSVESRQVFIQPDGTLIIKEVTVYDRGLYTCLANNPAGTDTLAVKLQVIAAPPIILEEKRQHIAGIMGKSLKIPCTAKGNPIPSLHWVIFDGTVVKPLQFINAKLFLFSNGTLHISNLVPSDSGNYECIATSSTGSERRVVNLMVEQRDTLPRIETASQKMTQLNFGDRLLLNCSATGEPKPRIIWRLPSKAVVDQVHRMGSRIHVYPNGSLFIEAVTEKDAGDYLCVARNKIGDDLILMKVIVTMKPAKIDQKQYFKKQVPYGKDFKVDCKASGSPEPEISWSLPDGTMINNVMQADDSGHRSERYILFDNGTLYFSKVGIAEEGDYTCYAQNTLGKDEMKIHITVVTAAPRITQNHKTYIKIRAGDTAVFNCDVVGEPKPKIFWLLPSSDMISTSTDRYLLQANGSLSVSKVKLLDAGEYICVARNPGGDDTKLYKLDVVSRPPLINGLYTNKTVIKATAVKHSKKQIHCWAEGTPSPQIMWIMPDNIFLTAPYYGSRITVHKNGTLEIRNVRPSDTADFICVARNDGGESVLVVQLEVLEMLRRPMFRNPFNEKIIAKPGKITVLNCSVDGNPPPEIIWILPNGTRFSGGARISRFYTGSNGTLIIYNPSRDDAGKYRCAARNKVGYIEKLIILEVGHKPTILFYPRGPVKGISGESLSLHCLSDGNPKPNTIWTVPSGYVIDRPQINGKYILLENGTLVIRETTIHDRGNYVCKTQNNAGDSSATIPVIIVAFPPRITNRPPQSIRTMVGATVQLNCMALGIPKPEITWELPDHSVLSTASRGRPSGSELLHPQGTLVIQHPKPSDSGMYKCTAKNQVGSDFTTTYIQVI</sequence>
<feature type="domain" description="Ig-like" evidence="17">
    <location>
        <begin position="1193"/>
        <end position="1291"/>
    </location>
</feature>
<feature type="domain" description="Ig-like" evidence="17">
    <location>
        <begin position="1493"/>
        <end position="1571"/>
    </location>
</feature>
<dbReference type="InterPro" id="IPR000372">
    <property type="entry name" value="LRRNT"/>
</dbReference>
<accession>A0A151NB26</accession>
<dbReference type="EMBL" id="AKHW03003627">
    <property type="protein sequence ID" value="KYO33976.1"/>
    <property type="molecule type" value="Genomic_DNA"/>
</dbReference>
<keyword evidence="6" id="KW-0812">Transmembrane</keyword>
<evidence type="ECO:0000256" key="10">
    <source>
        <dbReference type="ARBA" id="ARBA00023136"/>
    </source>
</evidence>
<feature type="domain" description="Ig-like" evidence="17">
    <location>
        <begin position="540"/>
        <end position="617"/>
    </location>
</feature>
<feature type="domain" description="Ig-like" evidence="17">
    <location>
        <begin position="1588"/>
        <end position="1676"/>
    </location>
</feature>
<feature type="domain" description="Ig-like" evidence="17">
    <location>
        <begin position="621"/>
        <end position="699"/>
    </location>
</feature>
<protein>
    <recommendedName>
        <fullName evidence="15">Immunoglobulin superfamily member 10</fullName>
    </recommendedName>
</protein>
<dbReference type="InterPro" id="IPR003598">
    <property type="entry name" value="Ig_sub2"/>
</dbReference>
<dbReference type="Gene3D" id="2.60.40.10">
    <property type="entry name" value="Immunoglobulins"/>
    <property type="match status" value="12"/>
</dbReference>
<evidence type="ECO:0000259" key="17">
    <source>
        <dbReference type="PROSITE" id="PS50835"/>
    </source>
</evidence>
<keyword evidence="9" id="KW-1133">Transmembrane helix</keyword>
<evidence type="ECO:0000256" key="9">
    <source>
        <dbReference type="ARBA" id="ARBA00022989"/>
    </source>
</evidence>
<name>A0A151NB26_ALLMI</name>
<dbReference type="InterPro" id="IPR001611">
    <property type="entry name" value="Leu-rich_rpt"/>
</dbReference>
<dbReference type="Gene3D" id="3.80.10.10">
    <property type="entry name" value="Ribonuclease Inhibitor"/>
    <property type="match status" value="2"/>
</dbReference>
<dbReference type="FunFam" id="2.60.40.10:FF:000076">
    <property type="entry name" value="Leucine-rich repeat and Ig domain-containing 4"/>
    <property type="match status" value="1"/>
</dbReference>
<reference evidence="18 19" key="1">
    <citation type="journal article" date="2012" name="Genome Biol.">
        <title>Sequencing three crocodilian genomes to illuminate the evolution of archosaurs and amniotes.</title>
        <authorList>
            <person name="St John J.A."/>
            <person name="Braun E.L."/>
            <person name="Isberg S.R."/>
            <person name="Miles L.G."/>
            <person name="Chong A.Y."/>
            <person name="Gongora J."/>
            <person name="Dalzell P."/>
            <person name="Moran C."/>
            <person name="Bed'hom B."/>
            <person name="Abzhanov A."/>
            <person name="Burgess S.C."/>
            <person name="Cooksey A.M."/>
            <person name="Castoe T.A."/>
            <person name="Crawford N.G."/>
            <person name="Densmore L.D."/>
            <person name="Drew J.C."/>
            <person name="Edwards S.V."/>
            <person name="Faircloth B.C."/>
            <person name="Fujita M.K."/>
            <person name="Greenwold M.J."/>
            <person name="Hoffmann F.G."/>
            <person name="Howard J.M."/>
            <person name="Iguchi T."/>
            <person name="Janes D.E."/>
            <person name="Khan S.Y."/>
            <person name="Kohno S."/>
            <person name="de Koning A.J."/>
            <person name="Lance S.L."/>
            <person name="McCarthy F.M."/>
            <person name="McCormack J.E."/>
            <person name="Merchant M.E."/>
            <person name="Peterson D.G."/>
            <person name="Pollock D.D."/>
            <person name="Pourmand N."/>
            <person name="Raney B.J."/>
            <person name="Roessler K.A."/>
            <person name="Sanford J.R."/>
            <person name="Sawyer R.H."/>
            <person name="Schmidt C.J."/>
            <person name="Triplett E.W."/>
            <person name="Tuberville T.D."/>
            <person name="Venegas-Anaya M."/>
            <person name="Howard J.T."/>
            <person name="Jarvis E.D."/>
            <person name="Guillette L.J.Jr."/>
            <person name="Glenn T.C."/>
            <person name="Green R.E."/>
            <person name="Ray D.A."/>
        </authorList>
    </citation>
    <scope>NUCLEOTIDE SEQUENCE [LARGE SCALE GENOMIC DNA]</scope>
    <source>
        <strain evidence="18">KSC_2009_1</strain>
    </source>
</reference>
<evidence type="ECO:0000256" key="12">
    <source>
        <dbReference type="ARBA" id="ARBA00023180"/>
    </source>
</evidence>
<dbReference type="GO" id="GO:0005576">
    <property type="term" value="C:extracellular region"/>
    <property type="evidence" value="ECO:0007669"/>
    <property type="project" value="UniProtKB-SubCell"/>
</dbReference>
<feature type="compositionally biased region" description="Basic and acidic residues" evidence="16">
    <location>
        <begin position="765"/>
        <end position="783"/>
    </location>
</feature>
<dbReference type="SMART" id="SM00408">
    <property type="entry name" value="IGc2"/>
    <property type="match status" value="12"/>
</dbReference>
<dbReference type="GO" id="GO:0016020">
    <property type="term" value="C:membrane"/>
    <property type="evidence" value="ECO:0007669"/>
    <property type="project" value="UniProtKB-SubCell"/>
</dbReference>
<evidence type="ECO:0000256" key="14">
    <source>
        <dbReference type="ARBA" id="ARBA00054041"/>
    </source>
</evidence>
<evidence type="ECO:0000256" key="6">
    <source>
        <dbReference type="ARBA" id="ARBA00022692"/>
    </source>
</evidence>
<evidence type="ECO:0000256" key="16">
    <source>
        <dbReference type="SAM" id="MobiDB-lite"/>
    </source>
</evidence>
<comment type="function">
    <text evidence="14">Involved in the control of early migration of neurons expressing gonadotropin-releasing hormone (GNRH neurons). May be involved in the maintenance of osteochondroprogenitor cells pool.</text>
</comment>
<evidence type="ECO:0000256" key="15">
    <source>
        <dbReference type="ARBA" id="ARBA00069666"/>
    </source>
</evidence>
<evidence type="ECO:0000256" key="3">
    <source>
        <dbReference type="ARBA" id="ARBA00022525"/>
    </source>
</evidence>
<dbReference type="FunFam" id="2.60.40.10:FF:001377">
    <property type="entry name" value="Matrix remodeling associated 5"/>
    <property type="match status" value="1"/>
</dbReference>
<feature type="domain" description="Ig-like" evidence="17">
    <location>
        <begin position="804"/>
        <end position="895"/>
    </location>
</feature>
<keyword evidence="4" id="KW-0597">Phosphoprotein</keyword>
<keyword evidence="3" id="KW-0964">Secreted</keyword>
<dbReference type="InterPro" id="IPR013783">
    <property type="entry name" value="Ig-like_fold"/>
</dbReference>
<feature type="domain" description="Ig-like" evidence="17">
    <location>
        <begin position="1390"/>
        <end position="1487"/>
    </location>
</feature>
<dbReference type="Proteomes" id="UP000050525">
    <property type="component" value="Unassembled WGS sequence"/>
</dbReference>
<dbReference type="CDD" id="cd00096">
    <property type="entry name" value="Ig"/>
    <property type="match status" value="4"/>
</dbReference>
<dbReference type="FunFam" id="2.60.40.10:FF:001373">
    <property type="entry name" value="Immunoglobulin superfamily member 10"/>
    <property type="match status" value="1"/>
</dbReference>
<dbReference type="Pfam" id="PF13855">
    <property type="entry name" value="LRR_8"/>
    <property type="match status" value="1"/>
</dbReference>
<dbReference type="SMART" id="SM00409">
    <property type="entry name" value="IG"/>
    <property type="match status" value="12"/>
</dbReference>
<evidence type="ECO:0000256" key="1">
    <source>
        <dbReference type="ARBA" id="ARBA00004167"/>
    </source>
</evidence>
<feature type="domain" description="Ig-like" evidence="17">
    <location>
        <begin position="1097"/>
        <end position="1190"/>
    </location>
</feature>
<dbReference type="FunFam" id="2.60.40.10:FF:001065">
    <property type="entry name" value="Immunoglobulin superfamily member 10"/>
    <property type="match status" value="1"/>
</dbReference>
<evidence type="ECO:0000256" key="11">
    <source>
        <dbReference type="ARBA" id="ARBA00023157"/>
    </source>
</evidence>